<accession>A0ABQ3HUN8</accession>
<dbReference type="PROSITE" id="PS51729">
    <property type="entry name" value="GNAT_YJDJ"/>
    <property type="match status" value="1"/>
</dbReference>
<dbReference type="InterPro" id="IPR031165">
    <property type="entry name" value="GNAT_YJDJ"/>
</dbReference>
<gene>
    <name evidence="2" type="ORF">GCM10017764_01550</name>
</gene>
<keyword evidence="3" id="KW-1185">Reference proteome</keyword>
<evidence type="ECO:0000313" key="3">
    <source>
        <dbReference type="Proteomes" id="UP000620550"/>
    </source>
</evidence>
<name>A0ABQ3HUN8_9SPHI</name>
<feature type="domain" description="N-acetyltransferase" evidence="1">
    <location>
        <begin position="10"/>
        <end position="96"/>
    </location>
</feature>
<sequence length="103" mass="11858">MDMETFEVKLNDNGRGELLLLSDSLQAGKMDIFIRNSVLTVYHTEVDPIYAGKGFAKLLLDELVRKAREEALMIKPLCPYVHGQFKKNPDLFADVWWKQAEEN</sequence>
<dbReference type="Pfam" id="PF14542">
    <property type="entry name" value="Acetyltransf_CG"/>
    <property type="match status" value="1"/>
</dbReference>
<dbReference type="Proteomes" id="UP000620550">
    <property type="component" value="Unassembled WGS sequence"/>
</dbReference>
<organism evidence="2 3">
    <name type="scientific">Sphingobacterium griseoflavum</name>
    <dbReference type="NCBI Taxonomy" id="1474952"/>
    <lineage>
        <taxon>Bacteria</taxon>
        <taxon>Pseudomonadati</taxon>
        <taxon>Bacteroidota</taxon>
        <taxon>Sphingobacteriia</taxon>
        <taxon>Sphingobacteriales</taxon>
        <taxon>Sphingobacteriaceae</taxon>
        <taxon>Sphingobacterium</taxon>
    </lineage>
</organism>
<comment type="caution">
    <text evidence="2">The sequence shown here is derived from an EMBL/GenBank/DDBJ whole genome shotgun (WGS) entry which is preliminary data.</text>
</comment>
<dbReference type="InterPro" id="IPR016181">
    <property type="entry name" value="Acyl_CoA_acyltransferase"/>
</dbReference>
<dbReference type="EMBL" id="BNAF01000001">
    <property type="protein sequence ID" value="GHE23187.1"/>
    <property type="molecule type" value="Genomic_DNA"/>
</dbReference>
<dbReference type="SUPFAM" id="SSF55729">
    <property type="entry name" value="Acyl-CoA N-acyltransferases (Nat)"/>
    <property type="match status" value="1"/>
</dbReference>
<reference evidence="3" key="1">
    <citation type="journal article" date="2019" name="Int. J. Syst. Evol. Microbiol.">
        <title>The Global Catalogue of Microorganisms (GCM) 10K type strain sequencing project: providing services to taxonomists for standard genome sequencing and annotation.</title>
        <authorList>
            <consortium name="The Broad Institute Genomics Platform"/>
            <consortium name="The Broad Institute Genome Sequencing Center for Infectious Disease"/>
            <person name="Wu L."/>
            <person name="Ma J."/>
        </authorList>
    </citation>
    <scope>NUCLEOTIDE SEQUENCE [LARGE SCALE GENOMIC DNA]</scope>
    <source>
        <strain evidence="3">CGMCC 1.12966</strain>
    </source>
</reference>
<evidence type="ECO:0000259" key="1">
    <source>
        <dbReference type="PROSITE" id="PS51729"/>
    </source>
</evidence>
<evidence type="ECO:0000313" key="2">
    <source>
        <dbReference type="EMBL" id="GHE23187.1"/>
    </source>
</evidence>
<protein>
    <submittedName>
        <fullName evidence="2">N-acetyltransferase</fullName>
    </submittedName>
</protein>
<dbReference type="Gene3D" id="3.40.630.30">
    <property type="match status" value="1"/>
</dbReference>
<proteinExistence type="predicted"/>